<gene>
    <name evidence="3" type="ORF">GSLYS_00004001001</name>
</gene>
<protein>
    <submittedName>
        <fullName evidence="3">Uncharacterized protein</fullName>
    </submittedName>
</protein>
<keyword evidence="2" id="KW-1133">Transmembrane helix</keyword>
<feature type="region of interest" description="Disordered" evidence="1">
    <location>
        <begin position="35"/>
        <end position="72"/>
    </location>
</feature>
<keyword evidence="4" id="KW-1185">Reference proteome</keyword>
<evidence type="ECO:0000256" key="1">
    <source>
        <dbReference type="SAM" id="MobiDB-lite"/>
    </source>
</evidence>
<comment type="caution">
    <text evidence="3">The sequence shown here is derived from an EMBL/GenBank/DDBJ whole genome shotgun (WGS) entry which is preliminary data.</text>
</comment>
<dbReference type="AlphaFoldDB" id="A0AAV2H834"/>
<evidence type="ECO:0000256" key="2">
    <source>
        <dbReference type="SAM" id="Phobius"/>
    </source>
</evidence>
<keyword evidence="2" id="KW-0812">Transmembrane</keyword>
<feature type="transmembrane region" description="Helical" evidence="2">
    <location>
        <begin position="6"/>
        <end position="25"/>
    </location>
</feature>
<reference evidence="3 4" key="1">
    <citation type="submission" date="2024-04" db="EMBL/GenBank/DDBJ databases">
        <authorList>
            <consortium name="Genoscope - CEA"/>
            <person name="William W."/>
        </authorList>
    </citation>
    <scope>NUCLEOTIDE SEQUENCE [LARGE SCALE GENOMIC DNA]</scope>
</reference>
<keyword evidence="2" id="KW-0472">Membrane</keyword>
<accession>A0AAV2H834</accession>
<evidence type="ECO:0000313" key="4">
    <source>
        <dbReference type="Proteomes" id="UP001497497"/>
    </source>
</evidence>
<evidence type="ECO:0000313" key="3">
    <source>
        <dbReference type="EMBL" id="CAL1529868.1"/>
    </source>
</evidence>
<proteinExistence type="predicted"/>
<name>A0AAV2H834_LYMST</name>
<feature type="compositionally biased region" description="Basic and acidic residues" evidence="1">
    <location>
        <begin position="35"/>
        <end position="62"/>
    </location>
</feature>
<dbReference type="EMBL" id="CAXITT010000057">
    <property type="protein sequence ID" value="CAL1529868.1"/>
    <property type="molecule type" value="Genomic_DNA"/>
</dbReference>
<sequence>MFVALICMGVIIPVIFITLFLIFFYKRRKENRERSQEMLLREQPELSMDDCGRGEKTNKDDVPDLQLRSAPV</sequence>
<dbReference type="Proteomes" id="UP001497497">
    <property type="component" value="Unassembled WGS sequence"/>
</dbReference>
<organism evidence="3 4">
    <name type="scientific">Lymnaea stagnalis</name>
    <name type="common">Great pond snail</name>
    <name type="synonym">Helix stagnalis</name>
    <dbReference type="NCBI Taxonomy" id="6523"/>
    <lineage>
        <taxon>Eukaryota</taxon>
        <taxon>Metazoa</taxon>
        <taxon>Spiralia</taxon>
        <taxon>Lophotrochozoa</taxon>
        <taxon>Mollusca</taxon>
        <taxon>Gastropoda</taxon>
        <taxon>Heterobranchia</taxon>
        <taxon>Euthyneura</taxon>
        <taxon>Panpulmonata</taxon>
        <taxon>Hygrophila</taxon>
        <taxon>Lymnaeoidea</taxon>
        <taxon>Lymnaeidae</taxon>
        <taxon>Lymnaea</taxon>
    </lineage>
</organism>